<dbReference type="AlphaFoldDB" id="A0A1Z4C0Q0"/>
<dbReference type="InterPro" id="IPR000525">
    <property type="entry name" value="Initiator_Rep_WH1"/>
</dbReference>
<dbReference type="Gene3D" id="1.10.10.10">
    <property type="entry name" value="Winged helix-like DNA-binding domain superfamily/Winged helix DNA-binding domain"/>
    <property type="match status" value="2"/>
</dbReference>
<evidence type="ECO:0000313" key="3">
    <source>
        <dbReference type="EMBL" id="ASF47093.1"/>
    </source>
</evidence>
<dbReference type="EMBL" id="CP022129">
    <property type="protein sequence ID" value="ASF47093.1"/>
    <property type="molecule type" value="Genomic_DNA"/>
</dbReference>
<proteinExistence type="inferred from homology"/>
<dbReference type="GO" id="GO:0006270">
    <property type="term" value="P:DNA replication initiation"/>
    <property type="evidence" value="ECO:0007669"/>
    <property type="project" value="InterPro"/>
</dbReference>
<dbReference type="RefSeq" id="WP_088619965.1">
    <property type="nucleotide sequence ID" value="NZ_CP022129.1"/>
</dbReference>
<evidence type="ECO:0000259" key="2">
    <source>
        <dbReference type="Pfam" id="PF01051"/>
    </source>
</evidence>
<protein>
    <submittedName>
        <fullName evidence="4">Replication initiation protein</fullName>
    </submittedName>
</protein>
<reference evidence="3 5" key="1">
    <citation type="submission" date="2017-06" db="EMBL/GenBank/DDBJ databases">
        <title>Genome Sequencing of the methanotroph Methylovulum psychrotolerants str. HV10-M2 isolated from a high-altitude environment.</title>
        <authorList>
            <person name="Mateos-Rivera A."/>
        </authorList>
    </citation>
    <scope>NUCLEOTIDE SEQUENCE [LARGE SCALE GENOMIC DNA]</scope>
    <source>
        <strain evidence="3 5">HV10_M2</strain>
    </source>
</reference>
<dbReference type="Pfam" id="PF21205">
    <property type="entry name" value="Rep3_C"/>
    <property type="match status" value="1"/>
</dbReference>
<evidence type="ECO:0000313" key="6">
    <source>
        <dbReference type="Proteomes" id="UP000237423"/>
    </source>
</evidence>
<sequence>MLIKKKIPLPTSLIVTQSNQLVEARYNLPLAEQRLILTMISRIQPDDEDFKPYCISVGELAEFLGVDKASAYRECKKTTENLLKRVVNIDETDGLLQIGWVSSAKYVDGSGEVNLSFDPLLKPYLLKLKGNFTSSKLEMLLSFKSQYTIRIYTLLKQYEKLKEREFDLEFLREVLGLRPDQYQLYADFKRFILVAVQKELTQKSDLYFNFEEIKGGRRVTAIRLLILTHEAVIMNPADKDNGEGALPPLDGLLSLIPEQHRSKKTVLSSVAAYEKKQGYDYVKRNILYSNGKADKSYAGFLVNALKEDWGHDWELEQQAAPAVKKKMTVWERQGFKSEKDYDAFMYRKQMESYQTARK</sequence>
<accession>A0A1Z4C0Q0</accession>
<dbReference type="SUPFAM" id="SSF46785">
    <property type="entry name" value="Winged helix' DNA-binding domain"/>
    <property type="match status" value="2"/>
</dbReference>
<dbReference type="Proteomes" id="UP000197019">
    <property type="component" value="Chromosome"/>
</dbReference>
<dbReference type="EMBL" id="PGFZ01000006">
    <property type="protein sequence ID" value="POZ51421.1"/>
    <property type="molecule type" value="Genomic_DNA"/>
</dbReference>
<evidence type="ECO:0000313" key="4">
    <source>
        <dbReference type="EMBL" id="POZ51421.1"/>
    </source>
</evidence>
<dbReference type="Pfam" id="PF01051">
    <property type="entry name" value="Rep3_N"/>
    <property type="match status" value="1"/>
</dbReference>
<evidence type="ECO:0000313" key="5">
    <source>
        <dbReference type="Proteomes" id="UP000197019"/>
    </source>
</evidence>
<gene>
    <name evidence="4" type="ORF">AADEFJLK_02871</name>
    <name evidence="3" type="ORF">CEK71_13980</name>
</gene>
<dbReference type="OrthoDB" id="9765378at2"/>
<dbReference type="KEGG" id="mpsy:CEK71_13980"/>
<feature type="domain" description="Initiator Rep protein WH1" evidence="2">
    <location>
        <begin position="14"/>
        <end position="156"/>
    </location>
</feature>
<evidence type="ECO:0000256" key="1">
    <source>
        <dbReference type="ARBA" id="ARBA00038283"/>
    </source>
</evidence>
<reference evidence="4 6" key="2">
    <citation type="submission" date="2017-11" db="EMBL/GenBank/DDBJ databases">
        <title>Draft Genome Sequence of Methylobacter psychrotolerans Sph1T, an Obligate Methanotroph from Low-Temperature Environments.</title>
        <authorList>
            <person name="Oshkin I.Y."/>
            <person name="Miroshnikov K."/>
            <person name="Belova S.E."/>
            <person name="Korzhenkov A."/>
            <person name="Toshchakov S.V."/>
            <person name="Dedysh S.N."/>
        </authorList>
    </citation>
    <scope>NUCLEOTIDE SEQUENCE [LARGE SCALE GENOMIC DNA]</scope>
    <source>
        <strain evidence="4 6">Sph1</strain>
    </source>
</reference>
<organism evidence="3 5">
    <name type="scientific">Methylovulum psychrotolerans</name>
    <dbReference type="NCBI Taxonomy" id="1704499"/>
    <lineage>
        <taxon>Bacteria</taxon>
        <taxon>Pseudomonadati</taxon>
        <taxon>Pseudomonadota</taxon>
        <taxon>Gammaproteobacteria</taxon>
        <taxon>Methylococcales</taxon>
        <taxon>Methylococcaceae</taxon>
        <taxon>Methylovulum</taxon>
    </lineage>
</organism>
<dbReference type="InterPro" id="IPR036390">
    <property type="entry name" value="WH_DNA-bd_sf"/>
</dbReference>
<dbReference type="GO" id="GO:0003887">
    <property type="term" value="F:DNA-directed DNA polymerase activity"/>
    <property type="evidence" value="ECO:0007669"/>
    <property type="project" value="InterPro"/>
</dbReference>
<dbReference type="Proteomes" id="UP000237423">
    <property type="component" value="Unassembled WGS sequence"/>
</dbReference>
<keyword evidence="5" id="KW-1185">Reference proteome</keyword>
<comment type="similarity">
    <text evidence="1">Belongs to the initiator RepB protein family.</text>
</comment>
<name>A0A1Z4C0Q0_9GAMM</name>
<dbReference type="InterPro" id="IPR036388">
    <property type="entry name" value="WH-like_DNA-bd_sf"/>
</dbReference>